<sequence>MSEDTYIICEIVCADSYQVAFTVVSSKKGKIDMYVQCLLLAHLYTLDSRCVYAVLMFVVFSAEPSIKRWPPEQTEEEIMDALVTDSPELGNTDDISIMVESVKRQL</sequence>
<dbReference type="Proteomes" id="UP001519460">
    <property type="component" value="Unassembled WGS sequence"/>
</dbReference>
<reference evidence="1 2" key="1">
    <citation type="journal article" date="2023" name="Sci. Data">
        <title>Genome assembly of the Korean intertidal mud-creeper Batillaria attramentaria.</title>
        <authorList>
            <person name="Patra A.K."/>
            <person name="Ho P.T."/>
            <person name="Jun S."/>
            <person name="Lee S.J."/>
            <person name="Kim Y."/>
            <person name="Won Y.J."/>
        </authorList>
    </citation>
    <scope>NUCLEOTIDE SEQUENCE [LARGE SCALE GENOMIC DNA]</scope>
    <source>
        <strain evidence="1">Wonlab-2016</strain>
    </source>
</reference>
<keyword evidence="2" id="KW-1185">Reference proteome</keyword>
<name>A0ABD0JCB8_9CAEN</name>
<gene>
    <name evidence="1" type="ORF">BaRGS_00036195</name>
</gene>
<dbReference type="AlphaFoldDB" id="A0ABD0JCB8"/>
<proteinExistence type="predicted"/>
<evidence type="ECO:0000313" key="2">
    <source>
        <dbReference type="Proteomes" id="UP001519460"/>
    </source>
</evidence>
<dbReference type="EMBL" id="JACVVK020000504">
    <property type="protein sequence ID" value="KAK7469768.1"/>
    <property type="molecule type" value="Genomic_DNA"/>
</dbReference>
<evidence type="ECO:0000313" key="1">
    <source>
        <dbReference type="EMBL" id="KAK7469768.1"/>
    </source>
</evidence>
<protein>
    <submittedName>
        <fullName evidence="1">Uncharacterized protein</fullName>
    </submittedName>
</protein>
<comment type="caution">
    <text evidence="1">The sequence shown here is derived from an EMBL/GenBank/DDBJ whole genome shotgun (WGS) entry which is preliminary data.</text>
</comment>
<organism evidence="1 2">
    <name type="scientific">Batillaria attramentaria</name>
    <dbReference type="NCBI Taxonomy" id="370345"/>
    <lineage>
        <taxon>Eukaryota</taxon>
        <taxon>Metazoa</taxon>
        <taxon>Spiralia</taxon>
        <taxon>Lophotrochozoa</taxon>
        <taxon>Mollusca</taxon>
        <taxon>Gastropoda</taxon>
        <taxon>Caenogastropoda</taxon>
        <taxon>Sorbeoconcha</taxon>
        <taxon>Cerithioidea</taxon>
        <taxon>Batillariidae</taxon>
        <taxon>Batillaria</taxon>
    </lineage>
</organism>
<accession>A0ABD0JCB8</accession>